<feature type="non-terminal residue" evidence="2">
    <location>
        <position position="120"/>
    </location>
</feature>
<protein>
    <submittedName>
        <fullName evidence="2">Uncharacterized protein</fullName>
    </submittedName>
</protein>
<sequence length="120" mass="13958">MFYWISTASMTRTKLKNQIIATLTAPHRHYHSVVRQFVKNIGYTIPISGEGSLTTEIAKFCKHTMRFFFTRSNARHFTSSRAGDTARNMAYYVLSCVLPCVLIYWLSITDIFLRDLQLIR</sequence>
<accession>E9IWD4</accession>
<name>E9IWD4_SOLIN</name>
<keyword evidence="1" id="KW-1133">Transmembrane helix</keyword>
<dbReference type="EMBL" id="GL766491">
    <property type="protein sequence ID" value="EFZ15119.1"/>
    <property type="molecule type" value="Genomic_DNA"/>
</dbReference>
<keyword evidence="1" id="KW-0812">Transmembrane</keyword>
<dbReference type="AlphaFoldDB" id="E9IWD4"/>
<reference evidence="2" key="1">
    <citation type="journal article" date="2011" name="Proc. Natl. Acad. Sci. U.S.A.">
        <title>The genome of the fire ant Solenopsis invicta.</title>
        <authorList>
            <person name="Wurm Y."/>
            <person name="Wang J."/>
            <person name="Riba-Grognuz O."/>
            <person name="Corona M."/>
            <person name="Nygaard S."/>
            <person name="Hunt B.G."/>
            <person name="Ingram K.K."/>
            <person name="Falquet L."/>
            <person name="Nipitwattanaphon M."/>
            <person name="Gotzek D."/>
            <person name="Dijkstra M.B."/>
            <person name="Oettler J."/>
            <person name="Comtesse F."/>
            <person name="Shih C.J."/>
            <person name="Wu W.J."/>
            <person name="Yang C.C."/>
            <person name="Thomas J."/>
            <person name="Beaudoing E."/>
            <person name="Pradervand S."/>
            <person name="Flegel V."/>
            <person name="Cook E.D."/>
            <person name="Fabbretti R."/>
            <person name="Stockinger H."/>
            <person name="Long L."/>
            <person name="Farmerie W.G."/>
            <person name="Oakey J."/>
            <person name="Boomsma J.J."/>
            <person name="Pamilo P."/>
            <person name="Yi S.V."/>
            <person name="Heinze J."/>
            <person name="Goodisman M.A."/>
            <person name="Farinelli L."/>
            <person name="Harshman K."/>
            <person name="Hulo N."/>
            <person name="Cerutti L."/>
            <person name="Xenarios I."/>
            <person name="Shoemaker D."/>
            <person name="Keller L."/>
        </authorList>
    </citation>
    <scope>NUCLEOTIDE SEQUENCE [LARGE SCALE GENOMIC DNA]</scope>
</reference>
<feature type="transmembrane region" description="Helical" evidence="1">
    <location>
        <begin position="89"/>
        <end position="113"/>
    </location>
</feature>
<proteinExistence type="predicted"/>
<evidence type="ECO:0000313" key="2">
    <source>
        <dbReference type="EMBL" id="EFZ15119.1"/>
    </source>
</evidence>
<dbReference type="HOGENOM" id="CLU_2052527_0_0_1"/>
<organism>
    <name type="scientific">Solenopsis invicta</name>
    <name type="common">Red imported fire ant</name>
    <name type="synonym">Solenopsis wagneri</name>
    <dbReference type="NCBI Taxonomy" id="13686"/>
    <lineage>
        <taxon>Eukaryota</taxon>
        <taxon>Metazoa</taxon>
        <taxon>Ecdysozoa</taxon>
        <taxon>Arthropoda</taxon>
        <taxon>Hexapoda</taxon>
        <taxon>Insecta</taxon>
        <taxon>Pterygota</taxon>
        <taxon>Neoptera</taxon>
        <taxon>Endopterygota</taxon>
        <taxon>Hymenoptera</taxon>
        <taxon>Apocrita</taxon>
        <taxon>Aculeata</taxon>
        <taxon>Formicoidea</taxon>
        <taxon>Formicidae</taxon>
        <taxon>Myrmicinae</taxon>
        <taxon>Solenopsis</taxon>
    </lineage>
</organism>
<evidence type="ECO:0000256" key="1">
    <source>
        <dbReference type="SAM" id="Phobius"/>
    </source>
</evidence>
<keyword evidence="1" id="KW-0472">Membrane</keyword>
<gene>
    <name evidence="2" type="ORF">SINV_10026</name>
</gene>